<dbReference type="SUPFAM" id="SSF48008">
    <property type="entry name" value="GntR ligand-binding domain-like"/>
    <property type="match status" value="1"/>
</dbReference>
<evidence type="ECO:0000313" key="6">
    <source>
        <dbReference type="Proteomes" id="UP000032427"/>
    </source>
</evidence>
<keyword evidence="2" id="KW-0238">DNA-binding</keyword>
<dbReference type="GeneID" id="28539874"/>
<evidence type="ECO:0000256" key="2">
    <source>
        <dbReference type="ARBA" id="ARBA00023125"/>
    </source>
</evidence>
<dbReference type="Pfam" id="PF00392">
    <property type="entry name" value="GntR"/>
    <property type="match status" value="1"/>
</dbReference>
<accession>A0A090IJN2</accession>
<dbReference type="Pfam" id="PF07729">
    <property type="entry name" value="FCD"/>
    <property type="match status" value="1"/>
</dbReference>
<dbReference type="AlphaFoldDB" id="A0A090IJN2"/>
<evidence type="ECO:0000256" key="1">
    <source>
        <dbReference type="ARBA" id="ARBA00023015"/>
    </source>
</evidence>
<proteinExistence type="predicted"/>
<dbReference type="HOGENOM" id="CLU_017584_5_3_6"/>
<dbReference type="STRING" id="80852.AWOD_I_0342"/>
<dbReference type="Gene3D" id="1.10.10.10">
    <property type="entry name" value="Winged helix-like DNA-binding domain superfamily/Winged helix DNA-binding domain"/>
    <property type="match status" value="1"/>
</dbReference>
<dbReference type="KEGG" id="awd:AWOD_I_0342"/>
<evidence type="ECO:0000313" key="5">
    <source>
        <dbReference type="EMBL" id="CED70437.1"/>
    </source>
</evidence>
<dbReference type="Gene3D" id="1.20.120.530">
    <property type="entry name" value="GntR ligand-binding domain-like"/>
    <property type="match status" value="1"/>
</dbReference>
<dbReference type="InterPro" id="IPR008920">
    <property type="entry name" value="TF_FadR/GntR_C"/>
</dbReference>
<name>A0A090IJN2_9GAMM</name>
<dbReference type="SMART" id="SM00895">
    <property type="entry name" value="FCD"/>
    <property type="match status" value="1"/>
</dbReference>
<dbReference type="InterPro" id="IPR011711">
    <property type="entry name" value="GntR_C"/>
</dbReference>
<dbReference type="GO" id="GO:0003700">
    <property type="term" value="F:DNA-binding transcription factor activity"/>
    <property type="evidence" value="ECO:0007669"/>
    <property type="project" value="InterPro"/>
</dbReference>
<keyword evidence="6" id="KW-1185">Reference proteome</keyword>
<gene>
    <name evidence="5" type="ORF">AWOD_I_0342</name>
</gene>
<keyword evidence="1" id="KW-0805">Transcription regulation</keyword>
<dbReference type="Proteomes" id="UP000032427">
    <property type="component" value="Chromosome 1"/>
</dbReference>
<dbReference type="EMBL" id="LN554846">
    <property type="protein sequence ID" value="CED70437.1"/>
    <property type="molecule type" value="Genomic_DNA"/>
</dbReference>
<dbReference type="PANTHER" id="PTHR43537:SF20">
    <property type="entry name" value="HTH-TYPE TRANSCRIPTIONAL REPRESSOR GLAR"/>
    <property type="match status" value="1"/>
</dbReference>
<organism evidence="5 6">
    <name type="scientific">Aliivibrio wodanis</name>
    <dbReference type="NCBI Taxonomy" id="80852"/>
    <lineage>
        <taxon>Bacteria</taxon>
        <taxon>Pseudomonadati</taxon>
        <taxon>Pseudomonadota</taxon>
        <taxon>Gammaproteobacteria</taxon>
        <taxon>Vibrionales</taxon>
        <taxon>Vibrionaceae</taxon>
        <taxon>Aliivibrio</taxon>
    </lineage>
</organism>
<dbReference type="OrthoDB" id="9799812at2"/>
<sequence>MSSPTLTDKVSKMIYQDILNGSLNPGQKLVVAELKERYNVGASPIREALVQLSWNKYVKLEPQKGCWVSPISIDELQELFEGLRVVGRVLLEKSIANGDEAWELNVLTSFHKLSKVNLENASPEIIQEWELRHAAFHCALLEGANAPIMYQFYQELTNQIKRYRHIQNDTQAMNKEHSLYLEEHETIMKLTLSRNSEQAAELLEKHYIKTMDLLSAYFEA</sequence>
<dbReference type="InterPro" id="IPR000524">
    <property type="entry name" value="Tscrpt_reg_HTH_GntR"/>
</dbReference>
<keyword evidence="3" id="KW-0804">Transcription</keyword>
<feature type="domain" description="HTH gntR-type" evidence="4">
    <location>
        <begin position="4"/>
        <end position="71"/>
    </location>
</feature>
<dbReference type="PANTHER" id="PTHR43537">
    <property type="entry name" value="TRANSCRIPTIONAL REGULATOR, GNTR FAMILY"/>
    <property type="match status" value="1"/>
</dbReference>
<evidence type="ECO:0000259" key="4">
    <source>
        <dbReference type="PROSITE" id="PS50949"/>
    </source>
</evidence>
<dbReference type="SMART" id="SM00345">
    <property type="entry name" value="HTH_GNTR"/>
    <property type="match status" value="1"/>
</dbReference>
<dbReference type="GO" id="GO:0003677">
    <property type="term" value="F:DNA binding"/>
    <property type="evidence" value="ECO:0007669"/>
    <property type="project" value="UniProtKB-KW"/>
</dbReference>
<dbReference type="InterPro" id="IPR036388">
    <property type="entry name" value="WH-like_DNA-bd_sf"/>
</dbReference>
<dbReference type="SUPFAM" id="SSF46785">
    <property type="entry name" value="Winged helix' DNA-binding domain"/>
    <property type="match status" value="1"/>
</dbReference>
<dbReference type="PATRIC" id="fig|80852.17.peg.348"/>
<protein>
    <submittedName>
        <fullName evidence="5">Transcriptional regulator, GntR family</fullName>
    </submittedName>
</protein>
<evidence type="ECO:0000256" key="3">
    <source>
        <dbReference type="ARBA" id="ARBA00023163"/>
    </source>
</evidence>
<dbReference type="PROSITE" id="PS50949">
    <property type="entry name" value="HTH_GNTR"/>
    <property type="match status" value="1"/>
</dbReference>
<reference evidence="6" key="1">
    <citation type="submission" date="2014-09" db="EMBL/GenBank/DDBJ databases">
        <authorList>
            <person name="Hjerde E."/>
        </authorList>
    </citation>
    <scope>NUCLEOTIDE SEQUENCE [LARGE SCALE GENOMIC DNA]</scope>
    <source>
        <strain evidence="6">06/09/139</strain>
    </source>
</reference>
<dbReference type="InterPro" id="IPR036390">
    <property type="entry name" value="WH_DNA-bd_sf"/>
</dbReference>